<feature type="domain" description="UGGT thioredoxin-like" evidence="16">
    <location>
        <begin position="459"/>
        <end position="705"/>
    </location>
</feature>
<comment type="function">
    <text evidence="10">Recognizes glycoproteins with minor folding defects. Reglucosylates single N-glycans near the misfolded part of the protein, thus providing quality control for protein folding in the endoplasmic reticulum. Reglucosylated proteins are recognized by calreticulin for recycling to the endoplasmic reticulum and refolding or degradation.</text>
</comment>
<evidence type="ECO:0000259" key="17">
    <source>
        <dbReference type="Pfam" id="PF18403"/>
    </source>
</evidence>
<feature type="domain" description="UDP-glucose:glycoprotein glucosyltransferase thioredoxin-like" evidence="17">
    <location>
        <begin position="746"/>
        <end position="927"/>
    </location>
</feature>
<evidence type="ECO:0000256" key="9">
    <source>
        <dbReference type="ARBA" id="ARBA00023180"/>
    </source>
</evidence>
<evidence type="ECO:0000259" key="15">
    <source>
        <dbReference type="Pfam" id="PF18401"/>
    </source>
</evidence>
<evidence type="ECO:0000256" key="1">
    <source>
        <dbReference type="ARBA" id="ARBA00001913"/>
    </source>
</evidence>
<evidence type="ECO:0008006" key="21">
    <source>
        <dbReference type="Google" id="ProtNLM"/>
    </source>
</evidence>
<feature type="region of interest" description="Disordered" evidence="12">
    <location>
        <begin position="1534"/>
        <end position="1566"/>
    </location>
</feature>
<evidence type="ECO:0000256" key="3">
    <source>
        <dbReference type="ARBA" id="ARBA00004922"/>
    </source>
</evidence>
<keyword evidence="5" id="KW-0328">Glycosyltransferase</keyword>
<dbReference type="InterPro" id="IPR040693">
    <property type="entry name" value="UGGT_TRXL_1"/>
</dbReference>
<name>A0AAV1JHR0_9NEOP</name>
<dbReference type="Proteomes" id="UP001497472">
    <property type="component" value="Unassembled WGS sequence"/>
</dbReference>
<comment type="caution">
    <text evidence="19">The sequence shown here is derived from an EMBL/GenBank/DDBJ whole genome shotgun (WGS) entry which is preliminary data.</text>
</comment>
<feature type="region of interest" description="Disordered" evidence="12">
    <location>
        <begin position="252"/>
        <end position="288"/>
    </location>
</feature>
<dbReference type="EMBL" id="CAVLEF010000010">
    <property type="protein sequence ID" value="CAK1548452.1"/>
    <property type="molecule type" value="Genomic_DNA"/>
</dbReference>
<dbReference type="SUPFAM" id="SSF53448">
    <property type="entry name" value="Nucleotide-diphospho-sugar transferases"/>
    <property type="match status" value="1"/>
</dbReference>
<protein>
    <recommendedName>
        <fullName evidence="21">UDP-glucose:glycoprotein glucosyltransferase</fullName>
    </recommendedName>
</protein>
<dbReference type="CDD" id="cd06432">
    <property type="entry name" value="GT8_HUGT1_C_like"/>
    <property type="match status" value="1"/>
</dbReference>
<dbReference type="Pfam" id="PF18401">
    <property type="entry name" value="Thioredoxin_13"/>
    <property type="match status" value="1"/>
</dbReference>
<dbReference type="FunFam" id="3.90.550.10:FF:000004">
    <property type="entry name" value="UDP-glucose glycoprotein glucosyltransferase 1"/>
    <property type="match status" value="1"/>
</dbReference>
<dbReference type="PANTHER" id="PTHR11226:SF0">
    <property type="entry name" value="UDP-GLUCOSE:GLYCOPROTEIN GLUCOSYLTRANSFERASE"/>
    <property type="match status" value="1"/>
</dbReference>
<dbReference type="Pfam" id="PF18404">
    <property type="entry name" value="Glyco_transf_24"/>
    <property type="match status" value="1"/>
</dbReference>
<keyword evidence="9" id="KW-0325">Glycoprotein</keyword>
<comment type="cofactor">
    <cofactor evidence="1">
        <name>Ca(2+)</name>
        <dbReference type="ChEBI" id="CHEBI:29108"/>
    </cofactor>
</comment>
<keyword evidence="7 13" id="KW-0732">Signal</keyword>
<dbReference type="Pfam" id="PF18400">
    <property type="entry name" value="Thioredoxin_12"/>
    <property type="match status" value="1"/>
</dbReference>
<evidence type="ECO:0000259" key="16">
    <source>
        <dbReference type="Pfam" id="PF18402"/>
    </source>
</evidence>
<evidence type="ECO:0000313" key="19">
    <source>
        <dbReference type="EMBL" id="CAK1548452.1"/>
    </source>
</evidence>
<keyword evidence="20" id="KW-1185">Reference proteome</keyword>
<dbReference type="InterPro" id="IPR040694">
    <property type="entry name" value="UGGT_TRXL_2"/>
</dbReference>
<comment type="catalytic activity">
    <reaction evidence="11">
        <text>N(4)-(alpha-D-Man-(1-&gt;2)-alpha-D-Man-(1-&gt;2)-alpha-D-Man-(1-&gt;3)-[alpha-D-Man-(1-&gt;2)-alpha-D-Man-(1-&gt;3)-[alpha-D-Man-(1-&gt;2)-alpha-D-Man-(1-&gt;6)]-alpha-D-Man-(1-&gt;6)]-beta-D-Man-(1-&gt;4)-beta-D-GlcNAc-(1-&gt;4)-beta-D-GlcNAc)-L-asparaginyl-[protein] (N-glucan mannose isomer 9A1,2,3B1,2,3) + UDP-alpha-D-glucose = N(4)-(alpha-D-Glc-(1-&gt;3)-alpha-D-Man-(1-&gt;2)-alpha-D-Man-(1-&gt;2)-alpha-D-Man-(1-&gt;3)-[alpha-D-Man-(1-&gt;2)-alpha-D-Man-(1-&gt;3)-[alpha-D-Man-(1-&gt;2)-alpha-D-Man-(1-&gt;6)]-alpha-D-Man-(1-&gt;6)]-beta-D-Man-(1-&gt;4)-beta-D-GlcNAc-(1-&gt;4)-beta-D-GlcNAc)-L-asparaginyl-[protein] + UDP + H(+)</text>
        <dbReference type="Rhea" id="RHEA:61304"/>
        <dbReference type="Rhea" id="RHEA-COMP:14356"/>
        <dbReference type="Rhea" id="RHEA-COMP:14357"/>
        <dbReference type="ChEBI" id="CHEBI:15378"/>
        <dbReference type="ChEBI" id="CHEBI:58223"/>
        <dbReference type="ChEBI" id="CHEBI:58885"/>
        <dbReference type="ChEBI" id="CHEBI:59080"/>
        <dbReference type="ChEBI" id="CHEBI:139493"/>
    </reaction>
</comment>
<dbReference type="Pfam" id="PF18403">
    <property type="entry name" value="Thioredoxin_15"/>
    <property type="match status" value="1"/>
</dbReference>
<accession>A0AAV1JHR0</accession>
<feature type="domain" description="Glucosyltransferase 24 catalytic" evidence="18">
    <location>
        <begin position="1259"/>
        <end position="1525"/>
    </location>
</feature>
<dbReference type="InterPro" id="IPR040525">
    <property type="entry name" value="UGGT_TRXL_4"/>
</dbReference>
<evidence type="ECO:0000256" key="6">
    <source>
        <dbReference type="ARBA" id="ARBA00022679"/>
    </source>
</evidence>
<dbReference type="InterPro" id="IPR040497">
    <property type="entry name" value="Glyco_transf_24"/>
</dbReference>
<keyword evidence="6" id="KW-0808">Transferase</keyword>
<feature type="compositionally biased region" description="Basic and acidic residues" evidence="12">
    <location>
        <begin position="252"/>
        <end position="265"/>
    </location>
</feature>
<feature type="chain" id="PRO_5043651237" description="UDP-glucose:glycoprotein glucosyltransferase" evidence="13">
    <location>
        <begin position="24"/>
        <end position="1566"/>
    </location>
</feature>
<dbReference type="Gene3D" id="3.90.550.10">
    <property type="entry name" value="Spore Coat Polysaccharide Biosynthesis Protein SpsA, Chain A"/>
    <property type="match status" value="1"/>
</dbReference>
<proteinExistence type="inferred from homology"/>
<evidence type="ECO:0000256" key="4">
    <source>
        <dbReference type="ARBA" id="ARBA00006351"/>
    </source>
</evidence>
<dbReference type="GO" id="GO:0003980">
    <property type="term" value="F:UDP-glucose:glycoprotein glucosyltransferase activity"/>
    <property type="evidence" value="ECO:0007669"/>
    <property type="project" value="InterPro"/>
</dbReference>
<dbReference type="GO" id="GO:0051082">
    <property type="term" value="F:unfolded protein binding"/>
    <property type="evidence" value="ECO:0007669"/>
    <property type="project" value="TreeGrafter"/>
</dbReference>
<evidence type="ECO:0000259" key="14">
    <source>
        <dbReference type="Pfam" id="PF18400"/>
    </source>
</evidence>
<evidence type="ECO:0000313" key="20">
    <source>
        <dbReference type="Proteomes" id="UP001497472"/>
    </source>
</evidence>
<dbReference type="PANTHER" id="PTHR11226">
    <property type="entry name" value="UDP-GLUCOSE GLYCOPROTEIN:GLUCOSYLTRANSFERASE"/>
    <property type="match status" value="1"/>
</dbReference>
<comment type="pathway">
    <text evidence="3">Protein modification; protein glycosylation.</text>
</comment>
<dbReference type="Pfam" id="PF06427">
    <property type="entry name" value="UDP-g_GGTase"/>
    <property type="match status" value="1"/>
</dbReference>
<reference evidence="19 20" key="1">
    <citation type="submission" date="2023-11" db="EMBL/GenBank/DDBJ databases">
        <authorList>
            <person name="Okamura Y."/>
        </authorList>
    </citation>
    <scope>NUCLEOTIDE SEQUENCE [LARGE SCALE GENOMIC DNA]</scope>
</reference>
<dbReference type="Pfam" id="PF18402">
    <property type="entry name" value="Thioredoxin_14"/>
    <property type="match status" value="1"/>
</dbReference>
<evidence type="ECO:0000256" key="12">
    <source>
        <dbReference type="SAM" id="MobiDB-lite"/>
    </source>
</evidence>
<sequence>MRALVFNISWILLIVFIFGAVAASTDSKIRDSERKSKGVTTFVTAKWEATPIVLELAEYLSGESSDIFWSFVDGINSLKSSLHTLGTDKQVYDACLGVASSLLAPAQLRMAKLALSMHLHSPTVRMFDEIATQYGAKEVPCDVFVAIASQKVCDNDVLRDLLKSVNQYGSNDHRLETYLLDHTYPSSDNRSITAILYGELGMPDFAIKHKILSPYADKGAINYVVRWNVKPRGKPKLRLSGYGVELQLKSTEYKSQDDTTPKEAEADSSTLSEEEDENDPQNQIDGFNFGRLKNLFPALRTPLERFRRHLSETSEELEPLKVWQMQALSMQAAAAVIDAHDSGGDESLKVLTSIAQNFPMQTKSLIHVNVPRSLRDEVLYNQDIWASSLGLRPAEPLLLVSGAQYDAEEVDIMALLNALKEDIGPMNTLHALGLSKKLINTLMSLEMGESFTWEEYGLDIRDSSITWLNDLETDERYRRWPSSFMELLRPTYPGMLRNLRRNIYNYVIIIDPTSPASAPPLKLGETLLKHSTPVRVGVVLAPNNTPLGVAVRSAFNYIAQDRNSNKEAFFFLTQLLSSLDEESLSIELLKKQLKKFASSGTNVDEVISEDSEYNFGHQLAEEFVSKLGAENYPQVLVNGVPLWDDGPVSLTSSVDSLEEALVTALSRHTSRLQRAVFRGDLADTDDAVDYIMKQPHIMPRLNRRILGSDPSQYLDLSGIPSSAELFVEDKIHKLLHLTGRDALATALPLLKYFAKSGKAEKITQTVWVIGDLNDVKSRQLLRNALYFMRESGGVRVAFIPNVDGEANIDQSLNKVVLAALTTLEPAKATKYVLQLLDNEGCHERQDCDILPELVSSLNKHDWILKAARILCARSLKLRASARALVYNARYIGPLADNENFLLEDFALLERYSNQVYGEKLAEVFKKKKNTMSNNIDDDDDDEGIVEIDTENYLKVISVLASRSPRVRTPLPIGLKTEHSLVELPPLYPDEAAIEIVAVVDPASTAAQRLAPLLLVLRRVVNCRIKLFLNPQDKNSDMPLKSFYRYVLEAELQFTSSGASTGGAIARFNRLPHAPLLSMEMRTPPNWLVECVKSVYDLDNIRLADVDSVVHSEFELEYLLLEGHAWDTTLGTPPRGLQLILGTRDNPEIMDTIVMANLGYFQLKANPGAWILRLRPGRSEEIYEIVGHENTDTPAGSSDIQVLMSSFRSHVIKLRVSKKPDKQHLDLLADNDEKNSGGIWNSIASSFAGGEDQDAQDETINVFSVASGHLYERFLRIMMVSVLKHTKSPVKFWFLKNYLSPSLKDILPYMAEEYGFSYELVQYVWPRWLQRQRDRQRTIWGYKILFLDVLFPLHVKKIIFVDADQIVRADLKELVNLDLGGAPYGYTPFCDSRREMEGFRFWKQGYWRNHLQGRSYHISALYVVDLKRFRRIAAGDRLRGQYQALSQDPNSLSNLDQDLPNNMIHQVAIKSLPQEWLWCETWCDDKSKGYAKTIDLCNNPMTKEAKLSAAMRIVPEWSEYDAEIKGLQARVRRGLYQRNDSDQEIDQNQAEEVPPSDTNADHKHTEL</sequence>
<dbReference type="GO" id="GO:0005788">
    <property type="term" value="C:endoplasmic reticulum lumen"/>
    <property type="evidence" value="ECO:0007669"/>
    <property type="project" value="UniProtKB-SubCell"/>
</dbReference>
<evidence type="ECO:0000256" key="5">
    <source>
        <dbReference type="ARBA" id="ARBA00022676"/>
    </source>
</evidence>
<gene>
    <name evidence="19" type="ORF">LNINA_LOCUS7833</name>
</gene>
<feature type="signal peptide" evidence="13">
    <location>
        <begin position="1"/>
        <end position="23"/>
    </location>
</feature>
<dbReference type="InterPro" id="IPR040692">
    <property type="entry name" value="UGGT_TRXL_3"/>
</dbReference>
<comment type="subcellular location">
    <subcellularLocation>
        <location evidence="2">Endoplasmic reticulum lumen</location>
    </subcellularLocation>
</comment>
<dbReference type="GO" id="GO:0018279">
    <property type="term" value="P:protein N-linked glycosylation via asparagine"/>
    <property type="evidence" value="ECO:0007669"/>
    <property type="project" value="TreeGrafter"/>
</dbReference>
<dbReference type="InterPro" id="IPR029044">
    <property type="entry name" value="Nucleotide-diphossugar_trans"/>
</dbReference>
<organism evidence="19 20">
    <name type="scientific">Leptosia nina</name>
    <dbReference type="NCBI Taxonomy" id="320188"/>
    <lineage>
        <taxon>Eukaryota</taxon>
        <taxon>Metazoa</taxon>
        <taxon>Ecdysozoa</taxon>
        <taxon>Arthropoda</taxon>
        <taxon>Hexapoda</taxon>
        <taxon>Insecta</taxon>
        <taxon>Pterygota</taxon>
        <taxon>Neoptera</taxon>
        <taxon>Endopterygota</taxon>
        <taxon>Lepidoptera</taxon>
        <taxon>Glossata</taxon>
        <taxon>Ditrysia</taxon>
        <taxon>Papilionoidea</taxon>
        <taxon>Pieridae</taxon>
        <taxon>Pierinae</taxon>
        <taxon>Leptosia</taxon>
    </lineage>
</organism>
<evidence type="ECO:0000256" key="2">
    <source>
        <dbReference type="ARBA" id="ARBA00004319"/>
    </source>
</evidence>
<evidence type="ECO:0000256" key="8">
    <source>
        <dbReference type="ARBA" id="ARBA00022824"/>
    </source>
</evidence>
<feature type="domain" description="UGGT thioredoxin-like" evidence="15">
    <location>
        <begin position="313"/>
        <end position="444"/>
    </location>
</feature>
<evidence type="ECO:0000256" key="13">
    <source>
        <dbReference type="SAM" id="SignalP"/>
    </source>
</evidence>
<evidence type="ECO:0000259" key="18">
    <source>
        <dbReference type="Pfam" id="PF18404"/>
    </source>
</evidence>
<evidence type="ECO:0000256" key="10">
    <source>
        <dbReference type="ARBA" id="ARBA00045874"/>
    </source>
</evidence>
<evidence type="ECO:0000256" key="7">
    <source>
        <dbReference type="ARBA" id="ARBA00022729"/>
    </source>
</evidence>
<dbReference type="InterPro" id="IPR009448">
    <property type="entry name" value="UDP-g_GGtrans"/>
</dbReference>
<evidence type="ECO:0000256" key="11">
    <source>
        <dbReference type="ARBA" id="ARBA00048456"/>
    </source>
</evidence>
<comment type="similarity">
    <text evidence="4">Belongs to the glycosyltransferase 8 family.</text>
</comment>
<feature type="domain" description="UGGT thioredoxin-like" evidence="14">
    <location>
        <begin position="49"/>
        <end position="231"/>
    </location>
</feature>
<dbReference type="GO" id="GO:0036503">
    <property type="term" value="P:ERAD pathway"/>
    <property type="evidence" value="ECO:0007669"/>
    <property type="project" value="TreeGrafter"/>
</dbReference>
<keyword evidence="8" id="KW-0256">Endoplasmic reticulum</keyword>